<gene>
    <name evidence="3" type="ORF">FM110_11910</name>
</gene>
<reference evidence="3 4" key="1">
    <citation type="submission" date="2017-02" db="EMBL/GenBank/DDBJ databases">
        <authorList>
            <person name="Peterson S.W."/>
        </authorList>
    </citation>
    <scope>NUCLEOTIDE SEQUENCE [LARGE SCALE GENOMIC DNA]</scope>
    <source>
        <strain evidence="3 4">CIP104813</strain>
    </source>
</reference>
<dbReference type="SUPFAM" id="SSF52266">
    <property type="entry name" value="SGNH hydrolase"/>
    <property type="match status" value="1"/>
</dbReference>
<feature type="region of interest" description="Disordered" evidence="1">
    <location>
        <begin position="1"/>
        <end position="58"/>
    </location>
</feature>
<evidence type="ECO:0000259" key="2">
    <source>
        <dbReference type="Pfam" id="PF13472"/>
    </source>
</evidence>
<feature type="domain" description="SGNH hydrolase-type esterase" evidence="2">
    <location>
        <begin position="59"/>
        <end position="231"/>
    </location>
</feature>
<feature type="compositionally biased region" description="Basic and acidic residues" evidence="1">
    <location>
        <begin position="9"/>
        <end position="21"/>
    </location>
</feature>
<protein>
    <submittedName>
        <fullName evidence="3">Probable secreted protein</fullName>
    </submittedName>
</protein>
<evidence type="ECO:0000313" key="4">
    <source>
        <dbReference type="Proteomes" id="UP000195981"/>
    </source>
</evidence>
<dbReference type="PANTHER" id="PTHR43784:SF2">
    <property type="entry name" value="GDSL-LIKE LIPASE_ACYLHYDROLASE, PUTATIVE (AFU_ORTHOLOGUE AFUA_2G00820)-RELATED"/>
    <property type="match status" value="1"/>
</dbReference>
<dbReference type="InterPro" id="IPR013830">
    <property type="entry name" value="SGNH_hydro"/>
</dbReference>
<evidence type="ECO:0000256" key="1">
    <source>
        <dbReference type="SAM" id="MobiDB-lite"/>
    </source>
</evidence>
<proteinExistence type="predicted"/>
<keyword evidence="4" id="KW-1185">Reference proteome</keyword>
<dbReference type="EMBL" id="FWFG01000101">
    <property type="protein sequence ID" value="SLM94801.1"/>
    <property type="molecule type" value="Genomic_DNA"/>
</dbReference>
<feature type="compositionally biased region" description="Basic and acidic residues" evidence="1">
    <location>
        <begin position="32"/>
        <end position="42"/>
    </location>
</feature>
<accession>A0A1X6X6C4</accession>
<dbReference type="PANTHER" id="PTHR43784">
    <property type="entry name" value="GDSL-LIKE LIPASE/ACYLHYDROLASE, PUTATIVE (AFU_ORTHOLOGUE AFUA_2G00820)-RELATED"/>
    <property type="match status" value="1"/>
</dbReference>
<feature type="region of interest" description="Disordered" evidence="1">
    <location>
        <begin position="285"/>
        <end position="320"/>
    </location>
</feature>
<dbReference type="Proteomes" id="UP000195981">
    <property type="component" value="Unassembled WGS sequence"/>
</dbReference>
<evidence type="ECO:0000313" key="3">
    <source>
        <dbReference type="EMBL" id="SLM94801.1"/>
    </source>
</evidence>
<dbReference type="AlphaFoldDB" id="A0A1X6X6C4"/>
<sequence>MTTQPPDDQALRSDDEARRAGEPAAEPIVAPREPRSDGRGDTEANPTPGSHPWTRMVSMGDSFTEGIGDPDPAVPGGHRGWADRTAEQLGRGVDGFSYANLAIRGRLYRQILDEQLQPALDLGPDLVTLSAGGNDVLRLGDPDAIAAEIDSAVERLRAAGATVVLFTAPDVGSTPVLRVIRGRAAIYNENMRMVASRHDAAIVDLWSLRDLTRESMWAEDRLHFSPLGHQRIAAEVLDTLGVDHDITPGDPEDGPGRTWRAARQDDLQWARTHLGPWVMRRLRHQSSGDSIRPKRPEASTVFGQGMPPGSAASALPEHEA</sequence>
<name>A0A1X6X6C4_9MICO</name>
<organism evidence="3 4">
    <name type="scientific">Brachybacterium nesterenkovii</name>
    <dbReference type="NCBI Taxonomy" id="47847"/>
    <lineage>
        <taxon>Bacteria</taxon>
        <taxon>Bacillati</taxon>
        <taxon>Actinomycetota</taxon>
        <taxon>Actinomycetes</taxon>
        <taxon>Micrococcales</taxon>
        <taxon>Dermabacteraceae</taxon>
        <taxon>Brachybacterium</taxon>
    </lineage>
</organism>
<dbReference type="InterPro" id="IPR053140">
    <property type="entry name" value="GDSL_Rv0518-like"/>
</dbReference>
<dbReference type="InterPro" id="IPR036514">
    <property type="entry name" value="SGNH_hydro_sf"/>
</dbReference>
<dbReference type="Gene3D" id="3.40.50.1110">
    <property type="entry name" value="SGNH hydrolase"/>
    <property type="match status" value="1"/>
</dbReference>
<dbReference type="CDD" id="cd01832">
    <property type="entry name" value="SGNH_hydrolase_like_1"/>
    <property type="match status" value="1"/>
</dbReference>
<dbReference type="Pfam" id="PF13472">
    <property type="entry name" value="Lipase_GDSL_2"/>
    <property type="match status" value="1"/>
</dbReference>